<feature type="transmembrane region" description="Helical" evidence="1">
    <location>
        <begin position="14"/>
        <end position="34"/>
    </location>
</feature>
<keyword evidence="1" id="KW-0472">Membrane</keyword>
<dbReference type="AlphaFoldDB" id="E7FP36"/>
<evidence type="ECO:0000313" key="2">
    <source>
        <dbReference type="EMBL" id="EFZ35212.1"/>
    </source>
</evidence>
<sequence length="46" mass="5925">MKNLFFCFVFSRKWWYYFSCIQRYFCIFVLLYPYGSTKMFDRIDHI</sequence>
<protein>
    <submittedName>
        <fullName evidence="2">Uncharacterized protein</fullName>
    </submittedName>
</protein>
<keyword evidence="1" id="KW-0812">Transmembrane</keyword>
<evidence type="ECO:0000313" key="3">
    <source>
        <dbReference type="Proteomes" id="UP000004099"/>
    </source>
</evidence>
<dbReference type="Proteomes" id="UP000004099">
    <property type="component" value="Unassembled WGS sequence"/>
</dbReference>
<organism evidence="2 3">
    <name type="scientific">Ligilactobacillus ruminis ATCC 25644</name>
    <dbReference type="NCBI Taxonomy" id="525362"/>
    <lineage>
        <taxon>Bacteria</taxon>
        <taxon>Bacillati</taxon>
        <taxon>Bacillota</taxon>
        <taxon>Bacilli</taxon>
        <taxon>Lactobacillales</taxon>
        <taxon>Lactobacillaceae</taxon>
        <taxon>Ligilactobacillus</taxon>
    </lineage>
</organism>
<keyword evidence="1" id="KW-1133">Transmembrane helix</keyword>
<proteinExistence type="predicted"/>
<dbReference type="HOGENOM" id="CLU_3185233_0_0_9"/>
<dbReference type="EMBL" id="ACGS02000026">
    <property type="protein sequence ID" value="EFZ35212.1"/>
    <property type="molecule type" value="Genomic_DNA"/>
</dbReference>
<name>E7FP36_9LACO</name>
<gene>
    <name evidence="2" type="ORF">HMPREF0542_10663</name>
</gene>
<reference evidence="2 3" key="1">
    <citation type="submission" date="2011-01" db="EMBL/GenBank/DDBJ databases">
        <authorList>
            <person name="Muzny D."/>
            <person name="Qin X."/>
            <person name="Buhay C."/>
            <person name="Dugan-Rocha S."/>
            <person name="Ding Y."/>
            <person name="Chen G."/>
            <person name="Hawes A."/>
            <person name="Holder M."/>
            <person name="Jhangiani S."/>
            <person name="Johnson A."/>
            <person name="Khan Z."/>
            <person name="Li Z."/>
            <person name="Liu W."/>
            <person name="Liu X."/>
            <person name="Perez L."/>
            <person name="Shen H."/>
            <person name="Wang Q."/>
            <person name="Watt J."/>
            <person name="Xi L."/>
            <person name="Xin Y."/>
            <person name="Zhou J."/>
            <person name="Deng J."/>
            <person name="Jiang H."/>
            <person name="Liu Y."/>
            <person name="Qu J."/>
            <person name="Song X.-Z."/>
            <person name="Zhang L."/>
            <person name="Villasana D."/>
            <person name="Johnson A."/>
            <person name="Liu J."/>
            <person name="Liyanage D."/>
            <person name="Lorensuhewa L."/>
            <person name="Robinson T."/>
            <person name="Song A."/>
            <person name="Song B.-B."/>
            <person name="Dinh H."/>
            <person name="Thornton R."/>
            <person name="Coyle M."/>
            <person name="Francisco L."/>
            <person name="Jackson L."/>
            <person name="Javaid M."/>
            <person name="Korchina V."/>
            <person name="Kovar C."/>
            <person name="Mata R."/>
            <person name="Mathew T."/>
            <person name="Ngo R."/>
            <person name="Nguyen L."/>
            <person name="Nguyen N."/>
            <person name="Okwuonu G."/>
            <person name="Ongeri F."/>
            <person name="Pham C."/>
            <person name="Simmons D."/>
            <person name="Wilczek-Boney K."/>
            <person name="Hale W."/>
            <person name="Jakkamsetti A."/>
            <person name="Pham P."/>
            <person name="Ruth R."/>
            <person name="San Lucas F."/>
            <person name="Warren J."/>
            <person name="Zhang J."/>
            <person name="Zhao Z."/>
            <person name="Zhou C."/>
            <person name="Zhu D."/>
            <person name="Lee S."/>
            <person name="Bess C."/>
            <person name="Blankenburg K."/>
            <person name="Forbes L."/>
            <person name="Fu Q."/>
            <person name="Gubbala S."/>
            <person name="Hirani K."/>
            <person name="Jayaseelan J.C."/>
            <person name="Lara F."/>
            <person name="Munidasa M."/>
            <person name="Palculict T."/>
            <person name="Patil S."/>
            <person name="Pu L.-L."/>
            <person name="Saada N."/>
            <person name="Tang L."/>
            <person name="Weissenberger G."/>
            <person name="Zhu Y."/>
            <person name="Hemphill L."/>
            <person name="Shang Y."/>
            <person name="Youmans B."/>
            <person name="Ayvaz T."/>
            <person name="Ross M."/>
            <person name="Santibanez J."/>
            <person name="Aqrawi P."/>
            <person name="Gross S."/>
            <person name="Joshi V."/>
            <person name="Fowler G."/>
            <person name="Nazareth L."/>
            <person name="Reid J."/>
            <person name="Worley K."/>
            <person name="Petrosino J."/>
            <person name="Highlander S."/>
            <person name="Gibbs R."/>
        </authorList>
    </citation>
    <scope>NUCLEOTIDE SEQUENCE [LARGE SCALE GENOMIC DNA]</scope>
    <source>
        <strain evidence="2 3">ATCC 25644</strain>
    </source>
</reference>
<comment type="caution">
    <text evidence="2">The sequence shown here is derived from an EMBL/GenBank/DDBJ whole genome shotgun (WGS) entry which is preliminary data.</text>
</comment>
<accession>E7FP36</accession>
<evidence type="ECO:0000256" key="1">
    <source>
        <dbReference type="SAM" id="Phobius"/>
    </source>
</evidence>